<dbReference type="GO" id="GO:0005829">
    <property type="term" value="C:cytosol"/>
    <property type="evidence" value="ECO:0007669"/>
    <property type="project" value="TreeGrafter"/>
</dbReference>
<dbReference type="FunFam" id="1.20.200.10:FF:000015">
    <property type="entry name" value="argininosuccinate lyase isoform X2"/>
    <property type="match status" value="1"/>
</dbReference>
<name>A0A1B0D6J4_PHLPP</name>
<proteinExistence type="inferred from homology"/>
<dbReference type="SUPFAM" id="SSF48557">
    <property type="entry name" value="L-aspartase-like"/>
    <property type="match status" value="1"/>
</dbReference>
<dbReference type="InterPro" id="IPR020557">
    <property type="entry name" value="Fumarate_lyase_CS"/>
</dbReference>
<dbReference type="CDD" id="cd01359">
    <property type="entry name" value="Argininosuccinate_lyase"/>
    <property type="match status" value="1"/>
</dbReference>
<dbReference type="Gene3D" id="1.20.200.10">
    <property type="entry name" value="Fumarase/aspartase (Central domain)"/>
    <property type="match status" value="1"/>
</dbReference>
<evidence type="ECO:0008006" key="6">
    <source>
        <dbReference type="Google" id="ProtNLM"/>
    </source>
</evidence>
<dbReference type="InterPro" id="IPR029419">
    <property type="entry name" value="Arg_succ_lyase_C"/>
</dbReference>
<reference evidence="4" key="1">
    <citation type="submission" date="2022-08" db="UniProtKB">
        <authorList>
            <consortium name="EnsemblMetazoa"/>
        </authorList>
    </citation>
    <scope>IDENTIFICATION</scope>
    <source>
        <strain evidence="4">Israel</strain>
    </source>
</reference>
<dbReference type="EnsemblMetazoa" id="PPAI003103-RA">
    <property type="protein sequence ID" value="PPAI003103-PA"/>
    <property type="gene ID" value="PPAI003103"/>
</dbReference>
<evidence type="ECO:0000256" key="1">
    <source>
        <dbReference type="ARBA" id="ARBA00010755"/>
    </source>
</evidence>
<dbReference type="AlphaFoldDB" id="A0A1B0D6J4"/>
<dbReference type="Gene3D" id="1.10.275.10">
    <property type="entry name" value="Fumarase/aspartase (N-terminal domain)"/>
    <property type="match status" value="1"/>
</dbReference>
<dbReference type="Pfam" id="PF00206">
    <property type="entry name" value="Lyase_1"/>
    <property type="match status" value="1"/>
</dbReference>
<dbReference type="PRINTS" id="PR00149">
    <property type="entry name" value="FUMRATELYASE"/>
</dbReference>
<dbReference type="FunFam" id="1.10.40.30:FF:000001">
    <property type="entry name" value="Argininosuccinate lyase"/>
    <property type="match status" value="1"/>
</dbReference>
<dbReference type="HAMAP" id="MF_00006">
    <property type="entry name" value="Arg_succ_lyase"/>
    <property type="match status" value="1"/>
</dbReference>
<feature type="domain" description="Argininosuccinate lyase C-terminal" evidence="3">
    <location>
        <begin position="369"/>
        <end position="436"/>
    </location>
</feature>
<feature type="domain" description="Fumarate lyase N-terminal" evidence="2">
    <location>
        <begin position="18"/>
        <end position="306"/>
    </location>
</feature>
<protein>
    <recommendedName>
        <fullName evidence="6">Argininosuccinate lyase</fullName>
    </recommendedName>
</protein>
<comment type="similarity">
    <text evidence="1">Belongs to the lyase 1 family. Argininosuccinate lyase subfamily.</text>
</comment>
<dbReference type="Gene3D" id="1.10.40.30">
    <property type="entry name" value="Fumarase/aspartase (C-terminal domain)"/>
    <property type="match status" value="1"/>
</dbReference>
<accession>A0A1B0D6J4</accession>
<dbReference type="GO" id="GO:0004056">
    <property type="term" value="F:argininosuccinate lyase activity"/>
    <property type="evidence" value="ECO:0007669"/>
    <property type="project" value="InterPro"/>
</dbReference>
<dbReference type="Pfam" id="PF14698">
    <property type="entry name" value="ASL_C2"/>
    <property type="match status" value="1"/>
</dbReference>
<dbReference type="PRINTS" id="PR00145">
    <property type="entry name" value="ARGSUCLYASE"/>
</dbReference>
<dbReference type="VEuPathDB" id="VectorBase:PPAPM1_011572"/>
<evidence type="ECO:0000313" key="4">
    <source>
        <dbReference type="EnsemblMetazoa" id="PPAI003103-PA"/>
    </source>
</evidence>
<dbReference type="InterPro" id="IPR008948">
    <property type="entry name" value="L-Aspartase-like"/>
</dbReference>
<dbReference type="FunFam" id="1.10.275.10:FF:000002">
    <property type="entry name" value="Argininosuccinate lyase"/>
    <property type="match status" value="1"/>
</dbReference>
<dbReference type="GO" id="GO:0042450">
    <property type="term" value="P:L-arginine biosynthetic process via ornithine"/>
    <property type="evidence" value="ECO:0007669"/>
    <property type="project" value="InterPro"/>
</dbReference>
<dbReference type="EMBL" id="AJVK01003650">
    <property type="status" value="NOT_ANNOTATED_CDS"/>
    <property type="molecule type" value="Genomic_DNA"/>
</dbReference>
<dbReference type="PROSITE" id="PS00163">
    <property type="entry name" value="FUMARATE_LYASES"/>
    <property type="match status" value="1"/>
</dbReference>
<dbReference type="PANTHER" id="PTHR43814:SF1">
    <property type="entry name" value="ARGININOSUCCINATE LYASE"/>
    <property type="match status" value="1"/>
</dbReference>
<evidence type="ECO:0000259" key="3">
    <source>
        <dbReference type="Pfam" id="PF14698"/>
    </source>
</evidence>
<dbReference type="InterPro" id="IPR024083">
    <property type="entry name" value="Fumarase/histidase_N"/>
</dbReference>
<evidence type="ECO:0000313" key="5">
    <source>
        <dbReference type="Proteomes" id="UP000092462"/>
    </source>
</evidence>
<dbReference type="NCBIfam" id="TIGR00838">
    <property type="entry name" value="argH"/>
    <property type="match status" value="1"/>
</dbReference>
<dbReference type="InterPro" id="IPR000362">
    <property type="entry name" value="Fumarate_lyase_fam"/>
</dbReference>
<dbReference type="InterPro" id="IPR009049">
    <property type="entry name" value="Argininosuccinate_lyase"/>
</dbReference>
<dbReference type="InterPro" id="IPR022761">
    <property type="entry name" value="Fumarate_lyase_N"/>
</dbReference>
<evidence type="ECO:0000259" key="2">
    <source>
        <dbReference type="Pfam" id="PF00206"/>
    </source>
</evidence>
<dbReference type="PANTHER" id="PTHR43814">
    <property type="entry name" value="ARGININOSUCCINATE LYASE"/>
    <property type="match status" value="1"/>
</dbReference>
<sequence length="468" mass="52541">MAACEEKKLWGGRFCKATNDELVKLNNSLDIDRRLFAEDIEGSRAYAIALFDQGIYTKSELDKTLKGLQQVLEEWQCGKIVFRESDEDVHTVNERRLTELIGDIGGKLHTGRSRNDQVVTDMRLWLKKAIAELNCLFLHLLGTIVRQSKDKINVLMPGYTHLQRAQTVRFSHWLLSYGFMLQNDYLRFQDLLKRVDCLPLGSGAIAGNPLGVDRHDLAKILSFASVIPNSMTAVGDRDFITEFTFVSSMCGIHLSRLAEDLIIYSTKEFGFISISEEFSTGSSLMPQKRNPDSLELIRGISGQIFGNHAGFMMSLKGLPSTYNKDLQSDKLAMFSSFDNLSLALKVTQGVIESLTVHEDKCHEALSYETLATDLAYYLVRKGIPFRVAHHASGEVVAFAEKENISIRDVPLSQLKIINSAFGEDILRIWDFENSVEQYSSAGGTSKKSVESQISTLDEFITKNTPKTH</sequence>
<dbReference type="Proteomes" id="UP000092462">
    <property type="component" value="Unassembled WGS sequence"/>
</dbReference>
<organism evidence="4 5">
    <name type="scientific">Phlebotomus papatasi</name>
    <name type="common">Sandfly</name>
    <dbReference type="NCBI Taxonomy" id="29031"/>
    <lineage>
        <taxon>Eukaryota</taxon>
        <taxon>Metazoa</taxon>
        <taxon>Ecdysozoa</taxon>
        <taxon>Arthropoda</taxon>
        <taxon>Hexapoda</taxon>
        <taxon>Insecta</taxon>
        <taxon>Pterygota</taxon>
        <taxon>Neoptera</taxon>
        <taxon>Endopterygota</taxon>
        <taxon>Diptera</taxon>
        <taxon>Nematocera</taxon>
        <taxon>Psychodoidea</taxon>
        <taxon>Psychodidae</taxon>
        <taxon>Phlebotomus</taxon>
        <taxon>Phlebotomus</taxon>
    </lineage>
</organism>
<dbReference type="VEuPathDB" id="VectorBase:PPAI003103"/>
<keyword evidence="5" id="KW-1185">Reference proteome</keyword>